<dbReference type="Pfam" id="PF01370">
    <property type="entry name" value="Epimerase"/>
    <property type="match status" value="1"/>
</dbReference>
<dbReference type="SUPFAM" id="SSF51735">
    <property type="entry name" value="NAD(P)-binding Rossmann-fold domains"/>
    <property type="match status" value="1"/>
</dbReference>
<dbReference type="CDD" id="cd05232">
    <property type="entry name" value="UDP_G4E_4_SDR_e"/>
    <property type="match status" value="1"/>
</dbReference>
<dbReference type="AlphaFoldDB" id="A0A1R4HB63"/>
<evidence type="ECO:0000256" key="2">
    <source>
        <dbReference type="ARBA" id="ARBA00007637"/>
    </source>
</evidence>
<accession>A0A1R4HB63</accession>
<sequence length="320" mass="34512">MNVLVTGATGFVGSALLVRLADGAELQVCAHVRSSGRHLSAPVKSVFVAELKPDADWTVALKDMDCVVHTAARVHVMDDVSQDPLAEFRKTNCAATLNLARQAAEAGVKRFIFISSIKVNGEGTLPGKPYTENIEPAPVDPYGVSKREAEDGLRALATETGLQVVIIRPPLIYGAGVKGNLLSLLRWINKGIPLPLGAIHNKRSFVALDNLLDLIAVCLHHPQAANQTFLVADSEDMSTTVLLRGIAKALDKRVFLLPVPEKLLKILLTLLGRGDIGQRLCDSLQLDTSKAKTLLGWIPPVSTDEGLRRLAKGYLDEKTI</sequence>
<evidence type="ECO:0000256" key="1">
    <source>
        <dbReference type="ARBA" id="ARBA00005125"/>
    </source>
</evidence>
<evidence type="ECO:0000313" key="4">
    <source>
        <dbReference type="EMBL" id="SJM93110.1"/>
    </source>
</evidence>
<keyword evidence="4" id="KW-0413">Isomerase</keyword>
<organism evidence="4 5">
    <name type="scientific">Crenothrix polyspora</name>
    <dbReference type="NCBI Taxonomy" id="360316"/>
    <lineage>
        <taxon>Bacteria</taxon>
        <taxon>Pseudomonadati</taxon>
        <taxon>Pseudomonadota</taxon>
        <taxon>Gammaproteobacteria</taxon>
        <taxon>Methylococcales</taxon>
        <taxon>Crenotrichaceae</taxon>
        <taxon>Crenothrix</taxon>
    </lineage>
</organism>
<dbReference type="EC" id="5.1.3.2" evidence="4"/>
<comment type="pathway">
    <text evidence="1">Bacterial outer membrane biogenesis; LPS O-antigen biosynthesis.</text>
</comment>
<reference evidence="5" key="1">
    <citation type="submission" date="2017-02" db="EMBL/GenBank/DDBJ databases">
        <authorList>
            <person name="Daims H."/>
        </authorList>
    </citation>
    <scope>NUCLEOTIDE SEQUENCE [LARGE SCALE GENOMIC DNA]</scope>
</reference>
<dbReference type="EMBL" id="FUKJ01000234">
    <property type="protein sequence ID" value="SJM93110.1"/>
    <property type="molecule type" value="Genomic_DNA"/>
</dbReference>
<evidence type="ECO:0000313" key="5">
    <source>
        <dbReference type="Proteomes" id="UP000195442"/>
    </source>
</evidence>
<dbReference type="InterPro" id="IPR036291">
    <property type="entry name" value="NAD(P)-bd_dom_sf"/>
</dbReference>
<proteinExistence type="inferred from homology"/>
<dbReference type="RefSeq" id="WP_087147254.1">
    <property type="nucleotide sequence ID" value="NZ_FUKJ01000234.1"/>
</dbReference>
<dbReference type="OrthoDB" id="9801056at2"/>
<comment type="similarity">
    <text evidence="2">Belongs to the NAD(P)-dependent epimerase/dehydratase family.</text>
</comment>
<name>A0A1R4HB63_9GAMM</name>
<dbReference type="GO" id="GO:0003978">
    <property type="term" value="F:UDP-glucose 4-epimerase activity"/>
    <property type="evidence" value="ECO:0007669"/>
    <property type="project" value="UniProtKB-EC"/>
</dbReference>
<feature type="domain" description="NAD-dependent epimerase/dehydratase" evidence="3">
    <location>
        <begin position="3"/>
        <end position="229"/>
    </location>
</feature>
<protein>
    <submittedName>
        <fullName evidence="4">UDP-glucose 4-epimerase</fullName>
        <ecNumber evidence="4">5.1.3.2</ecNumber>
    </submittedName>
</protein>
<dbReference type="Proteomes" id="UP000195442">
    <property type="component" value="Unassembled WGS sequence"/>
</dbReference>
<evidence type="ECO:0000259" key="3">
    <source>
        <dbReference type="Pfam" id="PF01370"/>
    </source>
</evidence>
<dbReference type="Gene3D" id="3.40.50.720">
    <property type="entry name" value="NAD(P)-binding Rossmann-like Domain"/>
    <property type="match status" value="1"/>
</dbReference>
<gene>
    <name evidence="4" type="primary">galE</name>
    <name evidence="4" type="ORF">CRENPOLYSF2_3090006</name>
</gene>
<dbReference type="PANTHER" id="PTHR43000">
    <property type="entry name" value="DTDP-D-GLUCOSE 4,6-DEHYDRATASE-RELATED"/>
    <property type="match status" value="1"/>
</dbReference>
<keyword evidence="5" id="KW-1185">Reference proteome</keyword>
<dbReference type="InterPro" id="IPR001509">
    <property type="entry name" value="Epimerase_deHydtase"/>
</dbReference>